<evidence type="ECO:0000313" key="2">
    <source>
        <dbReference type="EMBL" id="CAB1276849.1"/>
    </source>
</evidence>
<dbReference type="SMART" id="SM00671">
    <property type="entry name" value="SEL1"/>
    <property type="match status" value="3"/>
</dbReference>
<feature type="signal peptide" evidence="1">
    <location>
        <begin position="1"/>
        <end position="24"/>
    </location>
</feature>
<dbReference type="Pfam" id="PF08238">
    <property type="entry name" value="Sel1"/>
    <property type="match status" value="3"/>
</dbReference>
<gene>
    <name evidence="2" type="ORF">NSCAC_1377</name>
</gene>
<dbReference type="InterPro" id="IPR011990">
    <property type="entry name" value="TPR-like_helical_dom_sf"/>
</dbReference>
<reference evidence="2 3" key="1">
    <citation type="submission" date="2020-03" db="EMBL/GenBank/DDBJ databases">
        <authorList>
            <person name="Picone N."/>
        </authorList>
    </citation>
    <scope>NUCLEOTIDE SEQUENCE [LARGE SCALE GENOMIC DNA]</scope>
    <source>
        <strain evidence="2">NSCAC1</strain>
    </source>
</reference>
<organism evidence="2 3">
    <name type="scientific">Candidatus Nitrosacidococcus tergens</name>
    <dbReference type="NCBI Taxonomy" id="553981"/>
    <lineage>
        <taxon>Bacteria</taxon>
        <taxon>Pseudomonadati</taxon>
        <taxon>Pseudomonadota</taxon>
        <taxon>Gammaproteobacteria</taxon>
        <taxon>Chromatiales</taxon>
        <taxon>Chromatiaceae</taxon>
        <taxon>Candidatus Nitrosacidococcus</taxon>
    </lineage>
</organism>
<feature type="chain" id="PRO_5028874436" evidence="1">
    <location>
        <begin position="25"/>
        <end position="155"/>
    </location>
</feature>
<dbReference type="PANTHER" id="PTHR11102">
    <property type="entry name" value="SEL-1-LIKE PROTEIN"/>
    <property type="match status" value="1"/>
</dbReference>
<dbReference type="EMBL" id="LR778175">
    <property type="protein sequence ID" value="CAB1276849.1"/>
    <property type="molecule type" value="Genomic_DNA"/>
</dbReference>
<keyword evidence="3" id="KW-1185">Reference proteome</keyword>
<accession>A0A7G1QAR3</accession>
<dbReference type="KEGG" id="ntg:NSCAC_1377"/>
<dbReference type="InterPro" id="IPR006597">
    <property type="entry name" value="Sel1-like"/>
</dbReference>
<dbReference type="EC" id="3.5.2.6" evidence="2"/>
<evidence type="ECO:0000313" key="3">
    <source>
        <dbReference type="Proteomes" id="UP000516072"/>
    </source>
</evidence>
<evidence type="ECO:0000256" key="1">
    <source>
        <dbReference type="SAM" id="SignalP"/>
    </source>
</evidence>
<dbReference type="InterPro" id="IPR050767">
    <property type="entry name" value="Sel1_AlgK"/>
</dbReference>
<keyword evidence="2" id="KW-0378">Hydrolase</keyword>
<keyword evidence="1" id="KW-0732">Signal</keyword>
<dbReference type="SUPFAM" id="SSF81901">
    <property type="entry name" value="HCP-like"/>
    <property type="match status" value="1"/>
</dbReference>
<name>A0A7G1QAR3_9GAMM</name>
<sequence length="155" mass="17651">MIKKLIITLFLLSGLSLFCQLSWADAQTDFDAARKAYNSKDYKAAFKLFKYLAEQGDASAQFNLGNMYRLGQSVAQDYQQAVYWYQKAAEQGLAEAQYNLGNMYDNGQGVAQNDKQAMYWYQKAADQGFAEAQYNSRMSQPENLLKALHSYLQGR</sequence>
<dbReference type="AlphaFoldDB" id="A0A7G1QAR3"/>
<dbReference type="Gene3D" id="1.25.40.10">
    <property type="entry name" value="Tetratricopeptide repeat domain"/>
    <property type="match status" value="1"/>
</dbReference>
<dbReference type="PANTHER" id="PTHR11102:SF160">
    <property type="entry name" value="ERAD-ASSOCIATED E3 UBIQUITIN-PROTEIN LIGASE COMPONENT HRD3"/>
    <property type="match status" value="1"/>
</dbReference>
<dbReference type="Proteomes" id="UP000516072">
    <property type="component" value="Chromosome"/>
</dbReference>
<dbReference type="GO" id="GO:0008800">
    <property type="term" value="F:beta-lactamase activity"/>
    <property type="evidence" value="ECO:0007669"/>
    <property type="project" value="UniProtKB-EC"/>
</dbReference>
<dbReference type="RefSeq" id="WP_197744065.1">
    <property type="nucleotide sequence ID" value="NZ_LR778175.1"/>
</dbReference>
<proteinExistence type="predicted"/>
<protein>
    <submittedName>
        <fullName evidence="2">Putative Beta-lactamase</fullName>
        <ecNumber evidence="2">3.5.2.6</ecNumber>
    </submittedName>
</protein>